<dbReference type="EMBL" id="LQPK01000005">
    <property type="protein sequence ID" value="ORW33273.1"/>
    <property type="molecule type" value="Genomic_DNA"/>
</dbReference>
<sequence length="91" mass="10091">MVSMIFSLCSHQDDLSRRAIDVNRLILGNLAHDRGILDRIADENNCPHCLRALLVYAVGLATEYLTEIHGGDEATARAYIETVMTHALDLP</sequence>
<name>A0ABX3VSI0_9MYCO</name>
<proteinExistence type="predicted"/>
<protein>
    <recommendedName>
        <fullName evidence="3">TetR family transcriptional regulator</fullName>
    </recommendedName>
</protein>
<gene>
    <name evidence="1" type="ORF">AWB91_09100</name>
</gene>
<keyword evidence="2" id="KW-1185">Reference proteome</keyword>
<evidence type="ECO:0000313" key="2">
    <source>
        <dbReference type="Proteomes" id="UP000193801"/>
    </source>
</evidence>
<accession>A0ABX3VSI0</accession>
<reference evidence="1 2" key="1">
    <citation type="journal article" date="2015" name="Emerg. Microbes Infect.">
        <title>Characterization of 17 strains belonging to the Mycobacterium simiae complex and description of Mycobacterium paraense sp. nov.</title>
        <authorList>
            <person name="Fusco da Costa A.R."/>
            <person name="Fedrizzi T."/>
            <person name="Lopes M.L."/>
            <person name="Pecorari M."/>
            <person name="Oliveira da Costa W.L."/>
            <person name="Giacobazzi E."/>
            <person name="da Costa Bahia J.R."/>
            <person name="De Sanctis V."/>
            <person name="Batista Lima K.V."/>
            <person name="Bertorelli R."/>
            <person name="Grottola A."/>
            <person name="Fabio A."/>
            <person name="Mariottini A."/>
            <person name="Ferretti P."/>
            <person name="Di Leva F."/>
            <person name="Fregni Serpini G."/>
            <person name="Tagliazucchi S."/>
            <person name="Rumpianesi F."/>
            <person name="Jousson O."/>
            <person name="Segata N."/>
            <person name="Tortoli E."/>
        </authorList>
    </citation>
    <scope>NUCLEOTIDE SEQUENCE [LARGE SCALE GENOMIC DNA]</scope>
    <source>
        <strain evidence="1 2">FI-07156</strain>
    </source>
</reference>
<evidence type="ECO:0000313" key="1">
    <source>
        <dbReference type="EMBL" id="ORW33273.1"/>
    </source>
</evidence>
<evidence type="ECO:0008006" key="3">
    <source>
        <dbReference type="Google" id="ProtNLM"/>
    </source>
</evidence>
<dbReference type="Proteomes" id="UP000193801">
    <property type="component" value="Unassembled WGS sequence"/>
</dbReference>
<comment type="caution">
    <text evidence="1">The sequence shown here is derived from an EMBL/GenBank/DDBJ whole genome shotgun (WGS) entry which is preliminary data.</text>
</comment>
<organism evidence="1 2">
    <name type="scientific">Mycobacterium paraense</name>
    <dbReference type="NCBI Taxonomy" id="767916"/>
    <lineage>
        <taxon>Bacteria</taxon>
        <taxon>Bacillati</taxon>
        <taxon>Actinomycetota</taxon>
        <taxon>Actinomycetes</taxon>
        <taxon>Mycobacteriales</taxon>
        <taxon>Mycobacteriaceae</taxon>
        <taxon>Mycobacterium</taxon>
        <taxon>Mycobacterium simiae complex</taxon>
    </lineage>
</organism>